<evidence type="ECO:0000313" key="1">
    <source>
        <dbReference type="EMBL" id="PYH94487.1"/>
    </source>
</evidence>
<sequence>MKGDAENYQKPNDDREILQCLAQAAPNLESLTMAISPSMSHFPGRTLSDQHFLWTSHNFQFSRLSVLSLCHIVTTRDSLADFLRSASPTLRKLIFWNISFTDDKIFLPGPERDIICIQEGIRVCQEVCNFLQDNFLLRYLSLGAMKYHRQQTGLFDPVHNPEGPNAPVRASSSACYVEEETPITFREWIGQLRLIEYRPPYGLCE</sequence>
<dbReference type="OrthoDB" id="5279008at2759"/>
<evidence type="ECO:0000313" key="2">
    <source>
        <dbReference type="Proteomes" id="UP000247810"/>
    </source>
</evidence>
<gene>
    <name evidence="1" type="ORF">BO71DRAFT_398847</name>
</gene>
<accession>A0A319DK43</accession>
<dbReference type="EMBL" id="KZ825870">
    <property type="protein sequence ID" value="PYH94487.1"/>
    <property type="molecule type" value="Genomic_DNA"/>
</dbReference>
<name>A0A319DK43_9EURO</name>
<proteinExistence type="predicted"/>
<reference evidence="1 2" key="1">
    <citation type="submission" date="2018-02" db="EMBL/GenBank/DDBJ databases">
        <title>The genomes of Aspergillus section Nigri reveals drivers in fungal speciation.</title>
        <authorList>
            <consortium name="DOE Joint Genome Institute"/>
            <person name="Vesth T.C."/>
            <person name="Nybo J."/>
            <person name="Theobald S."/>
            <person name="Brandl J."/>
            <person name="Frisvad J.C."/>
            <person name="Nielsen K.F."/>
            <person name="Lyhne E.K."/>
            <person name="Kogle M.E."/>
            <person name="Kuo A."/>
            <person name="Riley R."/>
            <person name="Clum A."/>
            <person name="Nolan M."/>
            <person name="Lipzen A."/>
            <person name="Salamov A."/>
            <person name="Henrissat B."/>
            <person name="Wiebenga A."/>
            <person name="De vries R.P."/>
            <person name="Grigoriev I.V."/>
            <person name="Mortensen U.H."/>
            <person name="Andersen M.R."/>
            <person name="Baker S.E."/>
        </authorList>
    </citation>
    <scope>NUCLEOTIDE SEQUENCE [LARGE SCALE GENOMIC DNA]</scope>
    <source>
        <strain evidence="1 2">CBS 707.79</strain>
    </source>
</reference>
<protein>
    <recommendedName>
        <fullName evidence="3">F-box domain-containing protein</fullName>
    </recommendedName>
</protein>
<dbReference type="STRING" id="1448320.A0A319DK43"/>
<organism evidence="1 2">
    <name type="scientific">Aspergillus ellipticus CBS 707.79</name>
    <dbReference type="NCBI Taxonomy" id="1448320"/>
    <lineage>
        <taxon>Eukaryota</taxon>
        <taxon>Fungi</taxon>
        <taxon>Dikarya</taxon>
        <taxon>Ascomycota</taxon>
        <taxon>Pezizomycotina</taxon>
        <taxon>Eurotiomycetes</taxon>
        <taxon>Eurotiomycetidae</taxon>
        <taxon>Eurotiales</taxon>
        <taxon>Aspergillaceae</taxon>
        <taxon>Aspergillus</taxon>
        <taxon>Aspergillus subgen. Circumdati</taxon>
    </lineage>
</organism>
<keyword evidence="2" id="KW-1185">Reference proteome</keyword>
<dbReference type="AlphaFoldDB" id="A0A319DK43"/>
<dbReference type="Proteomes" id="UP000247810">
    <property type="component" value="Unassembled WGS sequence"/>
</dbReference>
<evidence type="ECO:0008006" key="3">
    <source>
        <dbReference type="Google" id="ProtNLM"/>
    </source>
</evidence>
<dbReference type="VEuPathDB" id="FungiDB:BO71DRAFT_398847"/>